<dbReference type="Pfam" id="PF13602">
    <property type="entry name" value="ADH_zinc_N_2"/>
    <property type="match status" value="1"/>
</dbReference>
<protein>
    <submittedName>
        <fullName evidence="1">Zinc-binding dehydrogenase</fullName>
    </submittedName>
</protein>
<dbReference type="Proteomes" id="UP000199025">
    <property type="component" value="Unassembled WGS sequence"/>
</dbReference>
<dbReference type="STRING" id="115433.SAMN05421835_103130"/>
<dbReference type="AlphaFoldDB" id="A0A1I3NRH1"/>
<dbReference type="OrthoDB" id="9805883at2"/>
<dbReference type="EMBL" id="FORP01000003">
    <property type="protein sequence ID" value="SFJ11799.1"/>
    <property type="molecule type" value="Genomic_DNA"/>
</dbReference>
<gene>
    <name evidence="1" type="ORF">SAMN05421835_103130</name>
</gene>
<sequence length="69" mass="7161">MFPSVSSTALAAKPPSLDHVHAAALPFAGLVEAGRVRVHVARVLPLADAAKAHELSETGRVRGKIVLTV</sequence>
<dbReference type="RefSeq" id="WP_143249815.1">
    <property type="nucleotide sequence ID" value="NZ_CBDQZW010000010.1"/>
</dbReference>
<evidence type="ECO:0000313" key="1">
    <source>
        <dbReference type="EMBL" id="SFJ11799.1"/>
    </source>
</evidence>
<reference evidence="1 2" key="1">
    <citation type="submission" date="2016-10" db="EMBL/GenBank/DDBJ databases">
        <authorList>
            <person name="de Groot N.N."/>
        </authorList>
    </citation>
    <scope>NUCLEOTIDE SEQUENCE [LARGE SCALE GENOMIC DNA]</scope>
    <source>
        <strain evidence="1 2">DSM 44468</strain>
    </source>
</reference>
<evidence type="ECO:0000313" key="2">
    <source>
        <dbReference type="Proteomes" id="UP000199025"/>
    </source>
</evidence>
<organism evidence="1 2">
    <name type="scientific">Amycolatopsis sacchari</name>
    <dbReference type="NCBI Taxonomy" id="115433"/>
    <lineage>
        <taxon>Bacteria</taxon>
        <taxon>Bacillati</taxon>
        <taxon>Actinomycetota</taxon>
        <taxon>Actinomycetes</taxon>
        <taxon>Pseudonocardiales</taxon>
        <taxon>Pseudonocardiaceae</taxon>
        <taxon>Amycolatopsis</taxon>
    </lineage>
</organism>
<name>A0A1I3NRH1_9PSEU</name>
<proteinExistence type="predicted"/>
<keyword evidence="2" id="KW-1185">Reference proteome</keyword>
<accession>A0A1I3NRH1</accession>
<dbReference type="Gene3D" id="3.90.180.10">
    <property type="entry name" value="Medium-chain alcohol dehydrogenases, catalytic domain"/>
    <property type="match status" value="1"/>
</dbReference>